<proteinExistence type="predicted"/>
<dbReference type="Gene3D" id="3.40.720.10">
    <property type="entry name" value="Alkaline Phosphatase, subunit A"/>
    <property type="match status" value="1"/>
</dbReference>
<dbReference type="PANTHER" id="PTHR10974:SF9">
    <property type="entry name" value="DUF229 DOMAIN CONTAINING PROTEIN-RELATED"/>
    <property type="match status" value="1"/>
</dbReference>
<dbReference type="AlphaFoldDB" id="A0A8R2C9Z9"/>
<dbReference type="Pfam" id="PF02995">
    <property type="entry name" value="DUF229"/>
    <property type="match status" value="1"/>
</dbReference>
<protein>
    <submittedName>
        <fullName evidence="1">Uncharacterized protein</fullName>
    </submittedName>
</protein>
<dbReference type="InterPro" id="IPR004245">
    <property type="entry name" value="DUF229"/>
</dbReference>
<sequence length="631" mass="72844">MRVRIRKVRGLLTKLLYVGCLWILFTSCKNNKTISQFVSSFKLRNLLPSSTFFSEFNDYLISTPGCHIPNHAMMFTKAINYNHKCPVRAIFIKYLNNNKILFQINKKQMLKYVKKSMYSRINCCYKFVTESKDGKLTYSKCSGFKNGGKVKLLQETIRVTCTVKNKKDTNIIYDDIYKVIIKRNDKKRASKLKPWNVLVLGMSHMSRMRFYNDMPKTGNFFKDNDWLDFRGFNKITREALSNVLVLLAGKTLTAIKAQSLDGPVEKLIWNAYQNAGYVTAFGEDDRLQLLDNLASQLNIKPTDHKLQPIYRIDHRRIGNYMCTMKLPSGIHLLDYAHQFVDLYKNKNFFGFFWLSSYTQHYDGMPSLIDSEIAQLFGNIKNIGVLNNTFVIFLSETGMKSANSKSSIASYYEERLPMLFMWVPLEFRKKYINEYNNIKSNQIVLVTPYDINQTLKDILESRVKLTNNSISNTCPKCNGLFKKISLTRTCTGAGIDENVCTCRDYSTPPYNNFNVQTSLELAVSYIKNRARSVQTITCMICEEMELNSVISVHSYFYSNQTYYVLAIQMQPRNMMYRVTVVVQKDNFSLVHPINSLTPPVTGRCAIRTEDTMYCACNVTFCNIQSSDSPPPQ</sequence>
<evidence type="ECO:0000313" key="2">
    <source>
        <dbReference type="Proteomes" id="UP000005204"/>
    </source>
</evidence>
<dbReference type="RefSeq" id="XP_012553029.1">
    <property type="nucleotide sequence ID" value="XM_012697575.4"/>
</dbReference>
<dbReference type="InterPro" id="IPR017850">
    <property type="entry name" value="Alkaline_phosphatase_core_sf"/>
</dbReference>
<dbReference type="PANTHER" id="PTHR10974">
    <property type="entry name" value="FI08016P-RELATED"/>
    <property type="match status" value="1"/>
</dbReference>
<dbReference type="GO" id="GO:0005615">
    <property type="term" value="C:extracellular space"/>
    <property type="evidence" value="ECO:0007669"/>
    <property type="project" value="TreeGrafter"/>
</dbReference>
<accession>A0A8R2C9Z9</accession>
<dbReference type="Proteomes" id="UP000005204">
    <property type="component" value="Unassembled WGS sequence"/>
</dbReference>
<reference evidence="1" key="2">
    <citation type="submission" date="2022-06" db="UniProtKB">
        <authorList>
            <consortium name="EnsemblMetazoa"/>
        </authorList>
    </citation>
    <scope>IDENTIFICATION</scope>
    <source>
        <strain evidence="1">p50T (Dazao)</strain>
    </source>
</reference>
<name>A0A8R2C9Z9_BOMMO</name>
<dbReference type="OrthoDB" id="413313at2759"/>
<reference evidence="2" key="1">
    <citation type="journal article" date="2008" name="Insect Biochem. Mol. Biol.">
        <title>The genome of a lepidopteran model insect, the silkworm Bombyx mori.</title>
        <authorList>
            <consortium name="International Silkworm Genome Consortium"/>
        </authorList>
    </citation>
    <scope>NUCLEOTIDE SEQUENCE [LARGE SCALE GENOMIC DNA]</scope>
    <source>
        <strain evidence="2">p50T</strain>
    </source>
</reference>
<dbReference type="SUPFAM" id="SSF53649">
    <property type="entry name" value="Alkaline phosphatase-like"/>
    <property type="match status" value="1"/>
</dbReference>
<dbReference type="CDD" id="cd16021">
    <property type="entry name" value="ALP_like"/>
    <property type="match status" value="1"/>
</dbReference>
<evidence type="ECO:0000313" key="1">
    <source>
        <dbReference type="EnsemblMetazoa" id="XP_012553029.1"/>
    </source>
</evidence>
<organism evidence="1 2">
    <name type="scientific">Bombyx mori</name>
    <name type="common">Silk moth</name>
    <dbReference type="NCBI Taxonomy" id="7091"/>
    <lineage>
        <taxon>Eukaryota</taxon>
        <taxon>Metazoa</taxon>
        <taxon>Ecdysozoa</taxon>
        <taxon>Arthropoda</taxon>
        <taxon>Hexapoda</taxon>
        <taxon>Insecta</taxon>
        <taxon>Pterygota</taxon>
        <taxon>Neoptera</taxon>
        <taxon>Endopterygota</taxon>
        <taxon>Lepidoptera</taxon>
        <taxon>Glossata</taxon>
        <taxon>Ditrysia</taxon>
        <taxon>Bombycoidea</taxon>
        <taxon>Bombycidae</taxon>
        <taxon>Bombycinae</taxon>
        <taxon>Bombyx</taxon>
    </lineage>
</organism>
<dbReference type="GeneID" id="101735861"/>
<dbReference type="EnsemblMetazoa" id="XM_012697575.3">
    <property type="protein sequence ID" value="XP_012553029.1"/>
    <property type="gene ID" value="LOC101735861"/>
</dbReference>
<dbReference type="KEGG" id="bmor:101735861"/>
<dbReference type="PROSITE" id="PS51257">
    <property type="entry name" value="PROKAR_LIPOPROTEIN"/>
    <property type="match status" value="1"/>
</dbReference>
<keyword evidence="2" id="KW-1185">Reference proteome</keyword>